<protein>
    <recommendedName>
        <fullName evidence="3">F-box domain-containing protein</fullName>
    </recommendedName>
</protein>
<dbReference type="SUPFAM" id="SSF52047">
    <property type="entry name" value="RNI-like"/>
    <property type="match status" value="1"/>
</dbReference>
<reference evidence="1" key="2">
    <citation type="submission" date="2020-05" db="EMBL/GenBank/DDBJ databases">
        <authorList>
            <person name="Kim H.-S."/>
            <person name="Proctor R.H."/>
            <person name="Brown D.W."/>
        </authorList>
    </citation>
    <scope>NUCLEOTIDE SEQUENCE</scope>
    <source>
        <strain evidence="1">NRRL 45417</strain>
    </source>
</reference>
<dbReference type="OrthoDB" id="3257981at2759"/>
<reference evidence="1" key="1">
    <citation type="journal article" date="2020" name="BMC Genomics">
        <title>Correction to: Identification and distribution of gene clusters required for synthesis of sphingolipid metabolism inhibitors in diverse species of the filamentous fungus Fusarium.</title>
        <authorList>
            <person name="Kim H.S."/>
            <person name="Lohmar J.M."/>
            <person name="Busman M."/>
            <person name="Brown D.W."/>
            <person name="Naumann T.A."/>
            <person name="Divon H.H."/>
            <person name="Lysoe E."/>
            <person name="Uhlig S."/>
            <person name="Proctor R.H."/>
        </authorList>
    </citation>
    <scope>NUCLEOTIDE SEQUENCE</scope>
    <source>
        <strain evidence="1">NRRL 45417</strain>
    </source>
</reference>
<organism evidence="1 2">
    <name type="scientific">Fusarium gaditjirri</name>
    <dbReference type="NCBI Taxonomy" id="282569"/>
    <lineage>
        <taxon>Eukaryota</taxon>
        <taxon>Fungi</taxon>
        <taxon>Dikarya</taxon>
        <taxon>Ascomycota</taxon>
        <taxon>Pezizomycotina</taxon>
        <taxon>Sordariomycetes</taxon>
        <taxon>Hypocreomycetidae</taxon>
        <taxon>Hypocreales</taxon>
        <taxon>Nectriaceae</taxon>
        <taxon>Fusarium</taxon>
        <taxon>Fusarium nisikadoi species complex</taxon>
    </lineage>
</organism>
<name>A0A8H4X3Q7_9HYPO</name>
<dbReference type="Proteomes" id="UP000604273">
    <property type="component" value="Unassembled WGS sequence"/>
</dbReference>
<evidence type="ECO:0008006" key="3">
    <source>
        <dbReference type="Google" id="ProtNLM"/>
    </source>
</evidence>
<evidence type="ECO:0000313" key="1">
    <source>
        <dbReference type="EMBL" id="KAF4960842.1"/>
    </source>
</evidence>
<dbReference type="AlphaFoldDB" id="A0A8H4X3Q7"/>
<dbReference type="EMBL" id="JABFAI010000012">
    <property type="protein sequence ID" value="KAF4960842.1"/>
    <property type="molecule type" value="Genomic_DNA"/>
</dbReference>
<sequence>MKFDVSRDFRSLMIGKPAPTKADNFGRESNRLRSILLDKVMQGRPRASSSKLLQLPAEILAEIADLLSDDTESLSSLFGVNSDCRQLACCSYLTEVNFDYGLDAKDLVSHYVENKLLKYIGGPCIRKATFASQPQHVADTHRELYDTLYGKNAERVTDEQLQVLYNEACEEYVATRAATVKAISSLPNLETLIWKDQYSLDKGFFEKITRCSARQVELDGPAIDDAWSLTPPLTPSTWPLTSLKLDVSLAQDKWNEIKSKGETGTHHMAPFFSSLFRLCAPTLESLTWSYSGVTREDEALISIGENAVSFPRLRYLRLQFVKLDSVAISSFLAAPLRSLDLDDKVLNNPSTLDCEPLRDLEDFVVSHPPNKASVCRRIAKFISQHTGLRRLCLRENLGGTKYLNDGILPTLTSLDFRNLSSLYLAGGRSRIPDKPLRMIGQLVSLEQLGLSAGSPFEFEHWWDVDHDKLRHRLSPLQRFTKLALVHDTYPVAQGDDLPSGFYYLLRSPPESLEEANARPELDMEENGRRWVGMFKAWDRAHRNRMLTEAEKYAAVFPELEWVYSGQWSMGIIRTPEGQCGLPKAIPLTKKRDQCRTYQEAIFGDSCYMDSDLSEFMD</sequence>
<evidence type="ECO:0000313" key="2">
    <source>
        <dbReference type="Proteomes" id="UP000604273"/>
    </source>
</evidence>
<gene>
    <name evidence="1" type="ORF">FGADI_675</name>
</gene>
<dbReference type="Gene3D" id="3.80.10.10">
    <property type="entry name" value="Ribonuclease Inhibitor"/>
    <property type="match status" value="1"/>
</dbReference>
<proteinExistence type="predicted"/>
<keyword evidence="2" id="KW-1185">Reference proteome</keyword>
<accession>A0A8H4X3Q7</accession>
<comment type="caution">
    <text evidence="1">The sequence shown here is derived from an EMBL/GenBank/DDBJ whole genome shotgun (WGS) entry which is preliminary data.</text>
</comment>
<dbReference type="InterPro" id="IPR032675">
    <property type="entry name" value="LRR_dom_sf"/>
</dbReference>